<dbReference type="RefSeq" id="WP_101820060.1">
    <property type="nucleotide sequence ID" value="NZ_CP096585.1"/>
</dbReference>
<evidence type="ECO:0000256" key="2">
    <source>
        <dbReference type="SAM" id="Phobius"/>
    </source>
</evidence>
<evidence type="ECO:0000313" key="4">
    <source>
        <dbReference type="Proteomes" id="UP000234662"/>
    </source>
</evidence>
<comment type="caution">
    <text evidence="3">The sequence shown here is derived from an EMBL/GenBank/DDBJ whole genome shotgun (WGS) entry which is preliminary data.</text>
</comment>
<feature type="transmembrane region" description="Helical" evidence="2">
    <location>
        <begin position="39"/>
        <end position="60"/>
    </location>
</feature>
<evidence type="ECO:0000256" key="1">
    <source>
        <dbReference type="SAM" id="MobiDB-lite"/>
    </source>
</evidence>
<dbReference type="EMBL" id="PKJC01000005">
    <property type="protein sequence ID" value="PKZ65889.1"/>
    <property type="molecule type" value="Genomic_DNA"/>
</dbReference>
<keyword evidence="2" id="KW-1133">Transmembrane helix</keyword>
<gene>
    <name evidence="3" type="ORF">CYJ73_10105</name>
</gene>
<protein>
    <submittedName>
        <fullName evidence="3">Uncharacterized protein</fullName>
    </submittedName>
</protein>
<feature type="compositionally biased region" description="Basic and acidic residues" evidence="1">
    <location>
        <begin position="1"/>
        <end position="15"/>
    </location>
</feature>
<dbReference type="AlphaFoldDB" id="A0A2I1R9X3"/>
<name>A0A2I1R9X3_9ACTN</name>
<sequence>MGISRSREQSDRPQHLGESPPPKFVAHLISDAWAYIKNVLIALPSGIAFFVGLFAGYWIAG</sequence>
<accession>A0A2I1R9X3</accession>
<feature type="region of interest" description="Disordered" evidence="1">
    <location>
        <begin position="1"/>
        <end position="21"/>
    </location>
</feature>
<organism evidence="3 4">
    <name type="scientific">Gordonia terrae</name>
    <dbReference type="NCBI Taxonomy" id="2055"/>
    <lineage>
        <taxon>Bacteria</taxon>
        <taxon>Bacillati</taxon>
        <taxon>Actinomycetota</taxon>
        <taxon>Actinomycetes</taxon>
        <taxon>Mycobacteriales</taxon>
        <taxon>Gordoniaceae</taxon>
        <taxon>Gordonia</taxon>
    </lineage>
</organism>
<keyword evidence="2" id="KW-0472">Membrane</keyword>
<reference evidence="3 4" key="1">
    <citation type="submission" date="2017-12" db="EMBL/GenBank/DDBJ databases">
        <title>Phylogenetic diversity of female urinary microbiome.</title>
        <authorList>
            <person name="Thomas-White K."/>
            <person name="Wolfe A.J."/>
        </authorList>
    </citation>
    <scope>NUCLEOTIDE SEQUENCE [LARGE SCALE GENOMIC DNA]</scope>
    <source>
        <strain evidence="3 4">UMB0777</strain>
    </source>
</reference>
<dbReference type="Proteomes" id="UP000234662">
    <property type="component" value="Unassembled WGS sequence"/>
</dbReference>
<keyword evidence="2" id="KW-0812">Transmembrane</keyword>
<evidence type="ECO:0000313" key="3">
    <source>
        <dbReference type="EMBL" id="PKZ65889.1"/>
    </source>
</evidence>
<proteinExistence type="predicted"/>